<dbReference type="Gene3D" id="1.10.60.30">
    <property type="entry name" value="PSPTO4464-like domains"/>
    <property type="match status" value="2"/>
</dbReference>
<dbReference type="EMBL" id="AP018933">
    <property type="protein sequence ID" value="BBG30875.1"/>
    <property type="molecule type" value="Genomic_DNA"/>
</dbReference>
<dbReference type="OrthoDB" id="5293604at2"/>
<evidence type="ECO:0000256" key="5">
    <source>
        <dbReference type="HAMAP-Rule" id="MF_00765"/>
    </source>
</evidence>
<dbReference type="CDD" id="cd16331">
    <property type="entry name" value="YjgA-like"/>
    <property type="match status" value="1"/>
</dbReference>
<dbReference type="RefSeq" id="WP_027705893.1">
    <property type="nucleotide sequence ID" value="NZ_AP018933.1"/>
</dbReference>
<comment type="similarity">
    <text evidence="5">Belongs to the DarP family.</text>
</comment>
<dbReference type="Pfam" id="PF04751">
    <property type="entry name" value="DarP"/>
    <property type="match status" value="1"/>
</dbReference>
<dbReference type="GO" id="GO:1902626">
    <property type="term" value="P:assembly of large subunit precursor of preribosome"/>
    <property type="evidence" value="ECO:0007669"/>
    <property type="project" value="UniProtKB-UniRule"/>
</dbReference>
<dbReference type="PANTHER" id="PTHR38101">
    <property type="entry name" value="UPF0307 PROTEIN YJGA"/>
    <property type="match status" value="1"/>
</dbReference>
<dbReference type="AlphaFoldDB" id="A0A348HGX3"/>
<protein>
    <recommendedName>
        <fullName evidence="5">Dual-action ribosomal maturation protein DarP</fullName>
    </recommendedName>
    <alternativeName>
        <fullName evidence="5">Large ribosomal subunit assembly factor DarP</fullName>
    </alternativeName>
</protein>
<dbReference type="PANTHER" id="PTHR38101:SF1">
    <property type="entry name" value="UPF0307 PROTEIN YJGA"/>
    <property type="match status" value="1"/>
</dbReference>
<feature type="compositionally biased region" description="Basic and acidic residues" evidence="6">
    <location>
        <begin position="1"/>
        <end position="10"/>
    </location>
</feature>
<dbReference type="NCBIfam" id="NF003593">
    <property type="entry name" value="PRK05255.1-1"/>
    <property type="match status" value="1"/>
</dbReference>
<dbReference type="Proteomes" id="UP000267342">
    <property type="component" value="Chromosome"/>
</dbReference>
<dbReference type="GO" id="GO:0019843">
    <property type="term" value="F:rRNA binding"/>
    <property type="evidence" value="ECO:0007669"/>
    <property type="project" value="UniProtKB-UniRule"/>
</dbReference>
<keyword evidence="8" id="KW-1185">Reference proteome</keyword>
<organism evidence="7 8">
    <name type="scientific">Zymobacter palmae</name>
    <dbReference type="NCBI Taxonomy" id="33074"/>
    <lineage>
        <taxon>Bacteria</taxon>
        <taxon>Pseudomonadati</taxon>
        <taxon>Pseudomonadota</taxon>
        <taxon>Gammaproteobacteria</taxon>
        <taxon>Oceanospirillales</taxon>
        <taxon>Halomonadaceae</taxon>
        <taxon>Zymobacter group</taxon>
        <taxon>Zymobacter</taxon>
    </lineage>
</organism>
<sequence>MSTPSDRDAALEQQDLPPSKSELKRQMEHLQKLGRQIIELSPEIRARLPLSDDMLAAVEEMGRIRANEARRRHMQYVGRVMRSEDIAGIEAAFLAMEQEEDLRNREFHLLEQTRDRLIAEGDDFAGEIMAQYPDIDRQLLRQLIRNARRERDAGKPPASARKLFRLLRDVSGL</sequence>
<dbReference type="STRING" id="1123510.GCA_000620025_00757"/>
<evidence type="ECO:0000313" key="8">
    <source>
        <dbReference type="Proteomes" id="UP000267342"/>
    </source>
</evidence>
<dbReference type="KEGG" id="zpl:ZBT109_2138"/>
<comment type="subcellular location">
    <subcellularLocation>
        <location evidence="5">Cytoplasm</location>
    </subcellularLocation>
    <text evidence="5">Associates with late stage pre-50S ribosomal subunits.</text>
</comment>
<evidence type="ECO:0000256" key="3">
    <source>
        <dbReference type="ARBA" id="ARBA00022730"/>
    </source>
</evidence>
<evidence type="ECO:0000256" key="4">
    <source>
        <dbReference type="ARBA" id="ARBA00022884"/>
    </source>
</evidence>
<keyword evidence="1 5" id="KW-0963">Cytoplasm</keyword>
<keyword evidence="2 5" id="KW-0690">Ribosome biogenesis</keyword>
<dbReference type="GO" id="GO:0005829">
    <property type="term" value="C:cytosol"/>
    <property type="evidence" value="ECO:0007669"/>
    <property type="project" value="TreeGrafter"/>
</dbReference>
<evidence type="ECO:0000313" key="7">
    <source>
        <dbReference type="EMBL" id="BBG30875.1"/>
    </source>
</evidence>
<dbReference type="GO" id="GO:0043022">
    <property type="term" value="F:ribosome binding"/>
    <property type="evidence" value="ECO:0007669"/>
    <property type="project" value="UniProtKB-UniRule"/>
</dbReference>
<comment type="function">
    <text evidence="5">Member of a network of 50S ribosomal subunit biogenesis factors which assembles along the 30S-50S interface, preventing incorrect 23S rRNA structures from forming. Promotes peptidyl transferase center (PTC) maturation.</text>
</comment>
<feature type="region of interest" description="Disordered" evidence="6">
    <location>
        <begin position="1"/>
        <end position="23"/>
    </location>
</feature>
<evidence type="ECO:0000256" key="1">
    <source>
        <dbReference type="ARBA" id="ARBA00022490"/>
    </source>
</evidence>
<dbReference type="SUPFAM" id="SSF158710">
    <property type="entry name" value="PSPTO4464-like"/>
    <property type="match status" value="1"/>
</dbReference>
<proteinExistence type="inferred from homology"/>
<name>A0A348HGX3_9GAMM</name>
<evidence type="ECO:0000256" key="6">
    <source>
        <dbReference type="SAM" id="MobiDB-lite"/>
    </source>
</evidence>
<keyword evidence="4 5" id="KW-0694">RNA-binding</keyword>
<evidence type="ECO:0000256" key="2">
    <source>
        <dbReference type="ARBA" id="ARBA00022517"/>
    </source>
</evidence>
<accession>A0A348HGX3</accession>
<dbReference type="HAMAP" id="MF_00765">
    <property type="entry name" value="DarP"/>
    <property type="match status" value="1"/>
</dbReference>
<keyword evidence="3 5" id="KW-0699">rRNA-binding</keyword>
<dbReference type="InterPro" id="IPR006839">
    <property type="entry name" value="DarP"/>
</dbReference>
<dbReference type="PIRSF" id="PIRSF016183">
    <property type="entry name" value="UCP016183"/>
    <property type="match status" value="1"/>
</dbReference>
<reference evidence="7 8" key="1">
    <citation type="submission" date="2018-09" db="EMBL/GenBank/DDBJ databases">
        <title>Zymobacter palmae IAM14233 (=T109) whole genome analysis.</title>
        <authorList>
            <person name="Yanase H."/>
        </authorList>
    </citation>
    <scope>NUCLEOTIDE SEQUENCE [LARGE SCALE GENOMIC DNA]</scope>
    <source>
        <strain evidence="7 8">IAM14233</strain>
    </source>
</reference>
<dbReference type="InterPro" id="IPR023153">
    <property type="entry name" value="DarP_sf"/>
</dbReference>
<gene>
    <name evidence="5" type="primary">darP</name>
    <name evidence="7" type="ORF">ZBT109_2138</name>
</gene>